<sequence length="126" mass="13928">MSSPFPSSHDWYNLDLPLYAFLSNLSVDPSLHSAITSIARDHLLLLAAAFLPLAHVIALAVRWLLEDEDDHDLWGRNIVAPAVVSERQEAAALGGAGTGGFDRRKMLEPCFGQTFKVKRMGIYYSD</sequence>
<dbReference type="PaxDb" id="55529-EKX34501"/>
<gene>
    <name evidence="2" type="ORF">GUITHDRAFT_155721</name>
</gene>
<keyword evidence="1" id="KW-1133">Transmembrane helix</keyword>
<name>L1IE02_GUITC</name>
<reference evidence="3" key="3">
    <citation type="submission" date="2016-03" db="UniProtKB">
        <authorList>
            <consortium name="EnsemblProtists"/>
        </authorList>
    </citation>
    <scope>IDENTIFICATION</scope>
</reference>
<feature type="transmembrane region" description="Helical" evidence="1">
    <location>
        <begin position="43"/>
        <end position="65"/>
    </location>
</feature>
<keyword evidence="1" id="KW-0812">Transmembrane</keyword>
<dbReference type="AlphaFoldDB" id="L1IE02"/>
<dbReference type="GeneID" id="17291228"/>
<organism evidence="2">
    <name type="scientific">Guillardia theta (strain CCMP2712)</name>
    <name type="common">Cryptophyte</name>
    <dbReference type="NCBI Taxonomy" id="905079"/>
    <lineage>
        <taxon>Eukaryota</taxon>
        <taxon>Cryptophyceae</taxon>
        <taxon>Pyrenomonadales</taxon>
        <taxon>Geminigeraceae</taxon>
        <taxon>Guillardia</taxon>
    </lineage>
</organism>
<dbReference type="EMBL" id="JH993108">
    <property type="protein sequence ID" value="EKX34501.1"/>
    <property type="molecule type" value="Genomic_DNA"/>
</dbReference>
<protein>
    <submittedName>
        <fullName evidence="2 3">Uncharacterized protein</fullName>
    </submittedName>
</protein>
<dbReference type="Proteomes" id="UP000011087">
    <property type="component" value="Unassembled WGS sequence"/>
</dbReference>
<accession>L1IE02</accession>
<dbReference type="EnsemblProtists" id="EKX34501">
    <property type="protein sequence ID" value="EKX34501"/>
    <property type="gene ID" value="GUITHDRAFT_155721"/>
</dbReference>
<keyword evidence="1" id="KW-0472">Membrane</keyword>
<reference evidence="2 4" key="1">
    <citation type="journal article" date="2012" name="Nature">
        <title>Algal genomes reveal evolutionary mosaicism and the fate of nucleomorphs.</title>
        <authorList>
            <consortium name="DOE Joint Genome Institute"/>
            <person name="Curtis B.A."/>
            <person name="Tanifuji G."/>
            <person name="Burki F."/>
            <person name="Gruber A."/>
            <person name="Irimia M."/>
            <person name="Maruyama S."/>
            <person name="Arias M.C."/>
            <person name="Ball S.G."/>
            <person name="Gile G.H."/>
            <person name="Hirakawa Y."/>
            <person name="Hopkins J.F."/>
            <person name="Kuo A."/>
            <person name="Rensing S.A."/>
            <person name="Schmutz J."/>
            <person name="Symeonidi A."/>
            <person name="Elias M."/>
            <person name="Eveleigh R.J."/>
            <person name="Herman E.K."/>
            <person name="Klute M.J."/>
            <person name="Nakayama T."/>
            <person name="Obornik M."/>
            <person name="Reyes-Prieto A."/>
            <person name="Armbrust E.V."/>
            <person name="Aves S.J."/>
            <person name="Beiko R.G."/>
            <person name="Coutinho P."/>
            <person name="Dacks J.B."/>
            <person name="Durnford D.G."/>
            <person name="Fast N.M."/>
            <person name="Green B.R."/>
            <person name="Grisdale C.J."/>
            <person name="Hempel F."/>
            <person name="Henrissat B."/>
            <person name="Hoppner M.P."/>
            <person name="Ishida K."/>
            <person name="Kim E."/>
            <person name="Koreny L."/>
            <person name="Kroth P.G."/>
            <person name="Liu Y."/>
            <person name="Malik S.B."/>
            <person name="Maier U.G."/>
            <person name="McRose D."/>
            <person name="Mock T."/>
            <person name="Neilson J.A."/>
            <person name="Onodera N.T."/>
            <person name="Poole A.M."/>
            <person name="Pritham E.J."/>
            <person name="Richards T.A."/>
            <person name="Rocap G."/>
            <person name="Roy S.W."/>
            <person name="Sarai C."/>
            <person name="Schaack S."/>
            <person name="Shirato S."/>
            <person name="Slamovits C.H."/>
            <person name="Spencer D.F."/>
            <person name="Suzuki S."/>
            <person name="Worden A.Z."/>
            <person name="Zauner S."/>
            <person name="Barry K."/>
            <person name="Bell C."/>
            <person name="Bharti A.K."/>
            <person name="Crow J.A."/>
            <person name="Grimwood J."/>
            <person name="Kramer R."/>
            <person name="Lindquist E."/>
            <person name="Lucas S."/>
            <person name="Salamov A."/>
            <person name="McFadden G.I."/>
            <person name="Lane C.E."/>
            <person name="Keeling P.J."/>
            <person name="Gray M.W."/>
            <person name="Grigoriev I.V."/>
            <person name="Archibald J.M."/>
        </authorList>
    </citation>
    <scope>NUCLEOTIDE SEQUENCE</scope>
    <source>
        <strain evidence="2 4">CCMP2712</strain>
    </source>
</reference>
<dbReference type="KEGG" id="gtt:GUITHDRAFT_155721"/>
<dbReference type="RefSeq" id="XP_005821481.1">
    <property type="nucleotide sequence ID" value="XM_005821424.1"/>
</dbReference>
<evidence type="ECO:0000256" key="1">
    <source>
        <dbReference type="SAM" id="Phobius"/>
    </source>
</evidence>
<evidence type="ECO:0000313" key="4">
    <source>
        <dbReference type="Proteomes" id="UP000011087"/>
    </source>
</evidence>
<proteinExistence type="predicted"/>
<dbReference type="HOGENOM" id="CLU_162327_0_0_1"/>
<evidence type="ECO:0000313" key="3">
    <source>
        <dbReference type="EnsemblProtists" id="EKX34501"/>
    </source>
</evidence>
<reference evidence="4" key="2">
    <citation type="submission" date="2012-11" db="EMBL/GenBank/DDBJ databases">
        <authorList>
            <person name="Kuo A."/>
            <person name="Curtis B.A."/>
            <person name="Tanifuji G."/>
            <person name="Burki F."/>
            <person name="Gruber A."/>
            <person name="Irimia M."/>
            <person name="Maruyama S."/>
            <person name="Arias M.C."/>
            <person name="Ball S.G."/>
            <person name="Gile G.H."/>
            <person name="Hirakawa Y."/>
            <person name="Hopkins J.F."/>
            <person name="Rensing S.A."/>
            <person name="Schmutz J."/>
            <person name="Symeonidi A."/>
            <person name="Elias M."/>
            <person name="Eveleigh R.J."/>
            <person name="Herman E.K."/>
            <person name="Klute M.J."/>
            <person name="Nakayama T."/>
            <person name="Obornik M."/>
            <person name="Reyes-Prieto A."/>
            <person name="Armbrust E.V."/>
            <person name="Aves S.J."/>
            <person name="Beiko R.G."/>
            <person name="Coutinho P."/>
            <person name="Dacks J.B."/>
            <person name="Durnford D.G."/>
            <person name="Fast N.M."/>
            <person name="Green B.R."/>
            <person name="Grisdale C."/>
            <person name="Hempe F."/>
            <person name="Henrissat B."/>
            <person name="Hoppner M.P."/>
            <person name="Ishida K.-I."/>
            <person name="Kim E."/>
            <person name="Koreny L."/>
            <person name="Kroth P.G."/>
            <person name="Liu Y."/>
            <person name="Malik S.-B."/>
            <person name="Maier U.G."/>
            <person name="McRose D."/>
            <person name="Mock T."/>
            <person name="Neilson J.A."/>
            <person name="Onodera N.T."/>
            <person name="Poole A.M."/>
            <person name="Pritham E.J."/>
            <person name="Richards T.A."/>
            <person name="Rocap G."/>
            <person name="Roy S.W."/>
            <person name="Sarai C."/>
            <person name="Schaack S."/>
            <person name="Shirato S."/>
            <person name="Slamovits C.H."/>
            <person name="Spencer D.F."/>
            <person name="Suzuki S."/>
            <person name="Worden A.Z."/>
            <person name="Zauner S."/>
            <person name="Barry K."/>
            <person name="Bell C."/>
            <person name="Bharti A.K."/>
            <person name="Crow J.A."/>
            <person name="Grimwood J."/>
            <person name="Kramer R."/>
            <person name="Lindquist E."/>
            <person name="Lucas S."/>
            <person name="Salamov A."/>
            <person name="McFadden G.I."/>
            <person name="Lane C.E."/>
            <person name="Keeling P.J."/>
            <person name="Gray M.W."/>
            <person name="Grigoriev I.V."/>
            <person name="Archibald J.M."/>
        </authorList>
    </citation>
    <scope>NUCLEOTIDE SEQUENCE</scope>
    <source>
        <strain evidence="4">CCMP2712</strain>
    </source>
</reference>
<evidence type="ECO:0000313" key="2">
    <source>
        <dbReference type="EMBL" id="EKX34501.1"/>
    </source>
</evidence>
<keyword evidence="4" id="KW-1185">Reference proteome</keyword>